<proteinExistence type="predicted"/>
<gene>
    <name evidence="5" type="ORF">V5799_031353</name>
</gene>
<protein>
    <recommendedName>
        <fullName evidence="4">Disease resistance R13L4/SHOC-2-like LRR domain-containing protein</fullName>
    </recommendedName>
</protein>
<dbReference type="InterPro" id="IPR003591">
    <property type="entry name" value="Leu-rich_rpt_typical-subtyp"/>
</dbReference>
<dbReference type="InterPro" id="IPR001611">
    <property type="entry name" value="Leu-rich_rpt"/>
</dbReference>
<comment type="caution">
    <text evidence="5">The sequence shown here is derived from an EMBL/GenBank/DDBJ whole genome shotgun (WGS) entry which is preliminary data.</text>
</comment>
<dbReference type="PRINTS" id="PR00019">
    <property type="entry name" value="LEURICHRPT"/>
</dbReference>
<evidence type="ECO:0000256" key="2">
    <source>
        <dbReference type="ARBA" id="ARBA00022737"/>
    </source>
</evidence>
<dbReference type="SMART" id="SM00369">
    <property type="entry name" value="LRR_TYP"/>
    <property type="match status" value="3"/>
</dbReference>
<dbReference type="Pfam" id="PF23598">
    <property type="entry name" value="LRR_14"/>
    <property type="match status" value="1"/>
</dbReference>
<dbReference type="Proteomes" id="UP001321473">
    <property type="component" value="Unassembled WGS sequence"/>
</dbReference>
<feature type="region of interest" description="Disordered" evidence="3">
    <location>
        <begin position="50"/>
        <end position="83"/>
    </location>
</feature>
<sequence length="273" mass="31373">MTTYETYNIKFASCSATYSCLCRKLIWKKVKLETHLSRLATVHSLLNEAHTGRRRRGTSQQYSLMSRAALRERERDRQEYNPARRTHTIMCPEDYAAGKKSTWPELEITGIIRNLSPALWSLSHLRCLYLNDNSLQRIPPGIGQLVCLTHLDLSCNKLRSLPAELGDLVTLRQLHLNHNHLRVLPYELGRLFRLHTLGEMICIIFILGGAIETVQIICTHDVLAAGTKKNYFVKASSECCSQNMKRIFDKSLWNPLVVVQFCASLRVHCRRTH</sequence>
<feature type="compositionally biased region" description="Basic and acidic residues" evidence="3">
    <location>
        <begin position="69"/>
        <end position="79"/>
    </location>
</feature>
<name>A0AAQ4ELJ1_AMBAM</name>
<keyword evidence="6" id="KW-1185">Reference proteome</keyword>
<dbReference type="AlphaFoldDB" id="A0AAQ4ELJ1"/>
<evidence type="ECO:0000313" key="6">
    <source>
        <dbReference type="Proteomes" id="UP001321473"/>
    </source>
</evidence>
<dbReference type="PANTHER" id="PTHR48051:SF1">
    <property type="entry name" value="RAS SUPPRESSOR PROTEIN 1"/>
    <property type="match status" value="1"/>
</dbReference>
<dbReference type="EMBL" id="JARKHS020014287">
    <property type="protein sequence ID" value="KAK8775303.1"/>
    <property type="molecule type" value="Genomic_DNA"/>
</dbReference>
<dbReference type="GO" id="GO:0005737">
    <property type="term" value="C:cytoplasm"/>
    <property type="evidence" value="ECO:0007669"/>
    <property type="project" value="TreeGrafter"/>
</dbReference>
<dbReference type="PROSITE" id="PS51450">
    <property type="entry name" value="LRR"/>
    <property type="match status" value="2"/>
</dbReference>
<evidence type="ECO:0000259" key="4">
    <source>
        <dbReference type="Pfam" id="PF23598"/>
    </source>
</evidence>
<dbReference type="InterPro" id="IPR055414">
    <property type="entry name" value="LRR_R13L4/SHOC2-like"/>
</dbReference>
<evidence type="ECO:0000256" key="1">
    <source>
        <dbReference type="ARBA" id="ARBA00022614"/>
    </source>
</evidence>
<dbReference type="PANTHER" id="PTHR48051">
    <property type="match status" value="1"/>
</dbReference>
<accession>A0AAQ4ELJ1</accession>
<dbReference type="InterPro" id="IPR050216">
    <property type="entry name" value="LRR_domain-containing"/>
</dbReference>
<evidence type="ECO:0000256" key="3">
    <source>
        <dbReference type="SAM" id="MobiDB-lite"/>
    </source>
</evidence>
<keyword evidence="1" id="KW-0433">Leucine-rich repeat</keyword>
<dbReference type="InterPro" id="IPR032675">
    <property type="entry name" value="LRR_dom_sf"/>
</dbReference>
<reference evidence="5 6" key="1">
    <citation type="journal article" date="2023" name="Arcadia Sci">
        <title>De novo assembly of a long-read Amblyomma americanum tick genome.</title>
        <authorList>
            <person name="Chou S."/>
            <person name="Poskanzer K.E."/>
            <person name="Rollins M."/>
            <person name="Thuy-Boun P.S."/>
        </authorList>
    </citation>
    <scope>NUCLEOTIDE SEQUENCE [LARGE SCALE GENOMIC DNA]</scope>
    <source>
        <strain evidence="5">F_SG_1</strain>
        <tissue evidence="5">Salivary glands</tissue>
    </source>
</reference>
<dbReference type="SUPFAM" id="SSF52058">
    <property type="entry name" value="L domain-like"/>
    <property type="match status" value="1"/>
</dbReference>
<keyword evidence="2" id="KW-0677">Repeat</keyword>
<organism evidence="5 6">
    <name type="scientific">Amblyomma americanum</name>
    <name type="common">Lone star tick</name>
    <dbReference type="NCBI Taxonomy" id="6943"/>
    <lineage>
        <taxon>Eukaryota</taxon>
        <taxon>Metazoa</taxon>
        <taxon>Ecdysozoa</taxon>
        <taxon>Arthropoda</taxon>
        <taxon>Chelicerata</taxon>
        <taxon>Arachnida</taxon>
        <taxon>Acari</taxon>
        <taxon>Parasitiformes</taxon>
        <taxon>Ixodida</taxon>
        <taxon>Ixodoidea</taxon>
        <taxon>Ixodidae</taxon>
        <taxon>Amblyomminae</taxon>
        <taxon>Amblyomma</taxon>
    </lineage>
</organism>
<feature type="domain" description="Disease resistance R13L4/SHOC-2-like LRR" evidence="4">
    <location>
        <begin position="118"/>
        <end position="199"/>
    </location>
</feature>
<dbReference type="Gene3D" id="3.80.10.10">
    <property type="entry name" value="Ribonuclease Inhibitor"/>
    <property type="match status" value="1"/>
</dbReference>
<evidence type="ECO:0000313" key="5">
    <source>
        <dbReference type="EMBL" id="KAK8775303.1"/>
    </source>
</evidence>